<sequence>MALLSPTLDLVLTAVLSLLLLVLTLALVCFFTRLARPLRASGQQKKEARRARQGRLSLGELLGPPSLSFLLIDVCAVDLWCRRLKKEKDPKYWRDQAQQTLKNALRLQTLNTNVAKNVIMFLGDGMGVSTVTAARILKGQLHHNPGEETKLEMDKFPYVALSKTYNTNAQVPDSAGTATAYLCGVKANEGTVGVSAATQRSQCNTTQGNEVTSILRWAKDAGKSVGIVTTTRVNHATPSASYAHSADRDWYSDNEMPPEALSQGCKDIAYQLMHNVKDIEASAGRG</sequence>
<keyword evidence="2" id="KW-1185">Reference proteome</keyword>
<protein>
    <submittedName>
        <fullName evidence="1">Uncharacterized protein</fullName>
    </submittedName>
</protein>
<dbReference type="Proteomes" id="UP001057279">
    <property type="component" value="Linkage Group LG02"/>
</dbReference>
<evidence type="ECO:0000313" key="2">
    <source>
        <dbReference type="Proteomes" id="UP001057279"/>
    </source>
</evidence>
<comment type="caution">
    <text evidence="1">The sequence shown here is derived from an EMBL/GenBank/DDBJ whole genome shotgun (WGS) entry which is preliminary data.</text>
</comment>
<proteinExistence type="predicted"/>
<accession>A0ACB9VE02</accession>
<name>A0ACB9VE02_9CETA</name>
<reference evidence="1" key="1">
    <citation type="submission" date="2022-03" db="EMBL/GenBank/DDBJ databases">
        <title>Genomic analyses of argali, domestic sheep and their hybrids provide insights into chromosomal evolution, heterosis and genetic basis of agronomic traits.</title>
        <authorList>
            <person name="Li M."/>
        </authorList>
    </citation>
    <scope>NUCLEOTIDE SEQUENCE</scope>
    <source>
        <strain evidence="1">F1 hybrid</strain>
    </source>
</reference>
<dbReference type="EMBL" id="CM043027">
    <property type="protein sequence ID" value="KAI4587983.1"/>
    <property type="molecule type" value="Genomic_DNA"/>
</dbReference>
<evidence type="ECO:0000313" key="1">
    <source>
        <dbReference type="EMBL" id="KAI4587983.1"/>
    </source>
</evidence>
<gene>
    <name evidence="1" type="ORF">MJG53_002391</name>
</gene>
<organism evidence="1 2">
    <name type="scientific">Ovis ammon polii x Ovis aries</name>
    <dbReference type="NCBI Taxonomy" id="2918886"/>
    <lineage>
        <taxon>Eukaryota</taxon>
        <taxon>Metazoa</taxon>
        <taxon>Chordata</taxon>
        <taxon>Craniata</taxon>
        <taxon>Vertebrata</taxon>
        <taxon>Euteleostomi</taxon>
        <taxon>Mammalia</taxon>
        <taxon>Eutheria</taxon>
        <taxon>Laurasiatheria</taxon>
        <taxon>Artiodactyla</taxon>
        <taxon>Ruminantia</taxon>
        <taxon>Pecora</taxon>
        <taxon>Bovidae</taxon>
        <taxon>Caprinae</taxon>
        <taxon>Ovis</taxon>
    </lineage>
</organism>